<name>A0ABS5QPU1_9LACO</name>
<keyword evidence="1" id="KW-1133">Transmembrane helix</keyword>
<feature type="transmembrane region" description="Helical" evidence="1">
    <location>
        <begin position="58"/>
        <end position="79"/>
    </location>
</feature>
<proteinExistence type="predicted"/>
<gene>
    <name evidence="2" type="ORF">G6R27_02115</name>
</gene>
<keyword evidence="1" id="KW-0812">Transmembrane</keyword>
<comment type="caution">
    <text evidence="2">The sequence shown here is derived from an EMBL/GenBank/DDBJ whole genome shotgun (WGS) entry which is preliminary data.</text>
</comment>
<dbReference type="EMBL" id="JAAMFI010000001">
    <property type="protein sequence ID" value="MBS9334832.1"/>
    <property type="molecule type" value="Genomic_DNA"/>
</dbReference>
<evidence type="ECO:0000313" key="2">
    <source>
        <dbReference type="EMBL" id="MBS9334832.1"/>
    </source>
</evidence>
<feature type="transmembrane region" description="Helical" evidence="1">
    <location>
        <begin position="21"/>
        <end position="38"/>
    </location>
</feature>
<accession>A0ABS5QPU1</accession>
<evidence type="ECO:0000313" key="3">
    <source>
        <dbReference type="Proteomes" id="UP001519418"/>
    </source>
</evidence>
<dbReference type="RefSeq" id="WP_213819432.1">
    <property type="nucleotide sequence ID" value="NZ_JAAMFI010000001.1"/>
</dbReference>
<evidence type="ECO:0000256" key="1">
    <source>
        <dbReference type="SAM" id="Phobius"/>
    </source>
</evidence>
<reference evidence="2 3" key="1">
    <citation type="submission" date="2020-02" db="EMBL/GenBank/DDBJ databases">
        <title>Fructobacillus sp. isolated from paper mulberry of Taiwan.</title>
        <authorList>
            <person name="Lin S.-T."/>
        </authorList>
    </citation>
    <scope>NUCLEOTIDE SEQUENCE [LARGE SCALE GENOMIC DNA]</scope>
    <source>
        <strain evidence="2 3">M1-10</strain>
    </source>
</reference>
<protein>
    <submittedName>
        <fullName evidence="2">Uncharacterized protein</fullName>
    </submittedName>
</protein>
<sequence>MREGYFFKVIDLLKSLLKLSLWDTIIMFLLFILNRWLLQVKHQTGMFVEIIHNTADFMILAVHLLAALLLLLVLIVMFISGPEIINRLRYDSVSHLQESVRLTLTLRNYLKMSGNGDLIDRYNHFTKRAYVNVQGKNLTLVINLPNDHETQRLIFNSTEDLVSQLVSMTQSYTLSNLKRKGNSLVIEGTEVPVR</sequence>
<keyword evidence="1" id="KW-0472">Membrane</keyword>
<keyword evidence="3" id="KW-1185">Reference proteome</keyword>
<organism evidence="2 3">
    <name type="scientific">Fructobacillus papyriferae</name>
    <dbReference type="NCBI Taxonomy" id="2713171"/>
    <lineage>
        <taxon>Bacteria</taxon>
        <taxon>Bacillati</taxon>
        <taxon>Bacillota</taxon>
        <taxon>Bacilli</taxon>
        <taxon>Lactobacillales</taxon>
        <taxon>Lactobacillaceae</taxon>
        <taxon>Fructobacillus</taxon>
    </lineage>
</organism>
<dbReference type="Proteomes" id="UP001519418">
    <property type="component" value="Unassembled WGS sequence"/>
</dbReference>